<dbReference type="PROSITE" id="PS00463">
    <property type="entry name" value="ZN2_CY6_FUNGAL_1"/>
    <property type="match status" value="1"/>
</dbReference>
<evidence type="ECO:0000256" key="6">
    <source>
        <dbReference type="ARBA" id="ARBA00023163"/>
    </source>
</evidence>
<dbReference type="SUPFAM" id="SSF57701">
    <property type="entry name" value="Zn2/Cys6 DNA-binding domain"/>
    <property type="match status" value="1"/>
</dbReference>
<evidence type="ECO:0000313" key="11">
    <source>
        <dbReference type="EMBL" id="KZT53352.1"/>
    </source>
</evidence>
<accession>A0A165DR27</accession>
<sequence length="946" mass="101307">MASPGHTRQNPSTTSIATASSLSTGQYDDYLQVPGQGFDYTSDNGSSYGYSSPGDSPAGDISPDQSFGEGGAGVRRSLSASSVGTGRRARHVSQACDSCKVKKTKCDGASPCGVCEKNGWKCIVTSKDNRKTPNKAYVASLEREAQNLRQRAEVAQRQVQSMRQKVLAYEEKLKTAGIIAGVQGSGSGSMGTVIDGGAGKLSIQIPQPRRREGAEGEGAELLGMGEKLVRDRSGSLTAYAGPSPLAHLATSPAPGPPSSPPAPDPQVPKLGWSSIAVAPEIQLQAAQNFFGLSGTELLPLADQVLRLLELGLSPGTPPAAPGQPLELTHAFYNALLANALQFLPPHVGILRSNIEHFAASAQDIGGIFGHGGMGNVLGLGLLAQWCAGAGEFDIGWQYAGMSARMMQSLGLHLDYTRRERDIAWASLGAQEKKLRNTVYWVVYIQDKLWYLWVGRTTAVADNEAVPLPEAEGDTHEPSLVFRAYCQLMRIAARILPGVYAADAAEQDSLMPAIDAHRLALDAWLNSQPDLLKPTPKAMETASLALRHLHMVYHWLRILLDRPFYRQITVPLAQEPGVTRTDASLRAMMNLLGPWDSKLARPIPAQPHIPAPLPLTPQLAQIVLTTGITWLHSAVAFHKFSKKRKDEGVEKARICLRLLHEGGHRSFSGMLRRLMRKYFSSIEISDPAVRSLGAMTGLGINTGLGMNGPILPPGGIAVPVLPQVQMSPPADNDNFSPDAQTIFSQEPAPFEPGNTNMTLAMGTLQAFPPDLLSPPHYSPNSASPMASGLHTPLSGYANLQPNGQLAPWHGGPDTQMIEIMDQYLQNYSNADQDGPNNGAGEPGSSGQNPGQGMMSGFAADWVQQQQQEQRQHPQLQNPYGAYQQEPEDYAMDQSGNADMLELDGPGSAGQGGNDAFRGRYSQKTIVPQPGITRGVSPGNLGWPGMNP</sequence>
<dbReference type="Pfam" id="PF04082">
    <property type="entry name" value="Fungal_trans"/>
    <property type="match status" value="1"/>
</dbReference>
<dbReference type="OrthoDB" id="2154091at2759"/>
<keyword evidence="2" id="KW-0479">Metal-binding</keyword>
<keyword evidence="8" id="KW-0175">Coiled coil</keyword>
<keyword evidence="12" id="KW-1185">Reference proteome</keyword>
<dbReference type="SMART" id="SM00906">
    <property type="entry name" value="Fungal_trans"/>
    <property type="match status" value="1"/>
</dbReference>
<dbReference type="InterPro" id="IPR007219">
    <property type="entry name" value="XnlR_reg_dom"/>
</dbReference>
<evidence type="ECO:0000256" key="1">
    <source>
        <dbReference type="ARBA" id="ARBA00004123"/>
    </source>
</evidence>
<keyword evidence="3" id="KW-0862">Zinc</keyword>
<dbReference type="GO" id="GO:0006351">
    <property type="term" value="P:DNA-templated transcription"/>
    <property type="evidence" value="ECO:0007669"/>
    <property type="project" value="InterPro"/>
</dbReference>
<feature type="compositionally biased region" description="Pro residues" evidence="9">
    <location>
        <begin position="253"/>
        <end position="266"/>
    </location>
</feature>
<evidence type="ECO:0000256" key="5">
    <source>
        <dbReference type="ARBA" id="ARBA00023125"/>
    </source>
</evidence>
<evidence type="ECO:0000256" key="2">
    <source>
        <dbReference type="ARBA" id="ARBA00022723"/>
    </source>
</evidence>
<dbReference type="STRING" id="1353952.A0A165DR27"/>
<dbReference type="InterPro" id="IPR001138">
    <property type="entry name" value="Zn2Cys6_DnaBD"/>
</dbReference>
<evidence type="ECO:0000256" key="7">
    <source>
        <dbReference type="ARBA" id="ARBA00023242"/>
    </source>
</evidence>
<dbReference type="PANTHER" id="PTHR31313:SF81">
    <property type="entry name" value="TY1 ENHANCER ACTIVATOR"/>
    <property type="match status" value="1"/>
</dbReference>
<evidence type="ECO:0000256" key="4">
    <source>
        <dbReference type="ARBA" id="ARBA00023015"/>
    </source>
</evidence>
<dbReference type="FunCoup" id="A0A165DR27">
    <property type="interactions" value="13"/>
</dbReference>
<dbReference type="GO" id="GO:0005634">
    <property type="term" value="C:nucleus"/>
    <property type="evidence" value="ECO:0007669"/>
    <property type="project" value="UniProtKB-SubCell"/>
</dbReference>
<dbReference type="GO" id="GO:0003677">
    <property type="term" value="F:DNA binding"/>
    <property type="evidence" value="ECO:0007669"/>
    <property type="project" value="UniProtKB-KW"/>
</dbReference>
<dbReference type="Gene3D" id="4.10.240.10">
    <property type="entry name" value="Zn(2)-C6 fungal-type DNA-binding domain"/>
    <property type="match status" value="1"/>
</dbReference>
<evidence type="ECO:0000259" key="10">
    <source>
        <dbReference type="PROSITE" id="PS50048"/>
    </source>
</evidence>
<keyword evidence="7" id="KW-0539">Nucleus</keyword>
<dbReference type="SMART" id="SM00066">
    <property type="entry name" value="GAL4"/>
    <property type="match status" value="1"/>
</dbReference>
<keyword evidence="6" id="KW-0804">Transcription</keyword>
<feature type="region of interest" description="Disordered" evidence="9">
    <location>
        <begin position="895"/>
        <end position="946"/>
    </location>
</feature>
<dbReference type="PANTHER" id="PTHR31313">
    <property type="entry name" value="TY1 ENHANCER ACTIVATOR"/>
    <property type="match status" value="1"/>
</dbReference>
<comment type="subcellular location">
    <subcellularLocation>
        <location evidence="1">Nucleus</location>
    </subcellularLocation>
</comment>
<feature type="compositionally biased region" description="Low complexity" evidence="9">
    <location>
        <begin position="39"/>
        <end position="56"/>
    </location>
</feature>
<dbReference type="Pfam" id="PF00172">
    <property type="entry name" value="Zn_clus"/>
    <property type="match status" value="1"/>
</dbReference>
<dbReference type="GO" id="GO:0000981">
    <property type="term" value="F:DNA-binding transcription factor activity, RNA polymerase II-specific"/>
    <property type="evidence" value="ECO:0007669"/>
    <property type="project" value="InterPro"/>
</dbReference>
<evidence type="ECO:0000256" key="9">
    <source>
        <dbReference type="SAM" id="MobiDB-lite"/>
    </source>
</evidence>
<dbReference type="InParanoid" id="A0A165DR27"/>
<protein>
    <recommendedName>
        <fullName evidence="10">Zn(2)-C6 fungal-type domain-containing protein</fullName>
    </recommendedName>
</protein>
<dbReference type="GO" id="GO:0008270">
    <property type="term" value="F:zinc ion binding"/>
    <property type="evidence" value="ECO:0007669"/>
    <property type="project" value="InterPro"/>
</dbReference>
<feature type="region of interest" description="Disordered" evidence="9">
    <location>
        <begin position="826"/>
        <end position="854"/>
    </location>
</feature>
<gene>
    <name evidence="11" type="ORF">CALCODRAFT_54615</name>
</gene>
<dbReference type="CDD" id="cd00067">
    <property type="entry name" value="GAL4"/>
    <property type="match status" value="1"/>
</dbReference>
<dbReference type="PROSITE" id="PS50048">
    <property type="entry name" value="ZN2_CY6_FUNGAL_2"/>
    <property type="match status" value="1"/>
</dbReference>
<name>A0A165DR27_9BASI</name>
<feature type="region of interest" description="Disordered" evidence="9">
    <location>
        <begin position="240"/>
        <end position="267"/>
    </location>
</feature>
<dbReference type="EMBL" id="KV424040">
    <property type="protein sequence ID" value="KZT53352.1"/>
    <property type="molecule type" value="Genomic_DNA"/>
</dbReference>
<evidence type="ECO:0000256" key="8">
    <source>
        <dbReference type="SAM" id="Coils"/>
    </source>
</evidence>
<feature type="compositionally biased region" description="Low complexity" evidence="9">
    <location>
        <begin position="12"/>
        <end position="24"/>
    </location>
</feature>
<feature type="region of interest" description="Disordered" evidence="9">
    <location>
        <begin position="1"/>
        <end position="87"/>
    </location>
</feature>
<organism evidence="11 12">
    <name type="scientific">Calocera cornea HHB12733</name>
    <dbReference type="NCBI Taxonomy" id="1353952"/>
    <lineage>
        <taxon>Eukaryota</taxon>
        <taxon>Fungi</taxon>
        <taxon>Dikarya</taxon>
        <taxon>Basidiomycota</taxon>
        <taxon>Agaricomycotina</taxon>
        <taxon>Dacrymycetes</taxon>
        <taxon>Dacrymycetales</taxon>
        <taxon>Dacrymycetaceae</taxon>
        <taxon>Calocera</taxon>
    </lineage>
</organism>
<feature type="compositionally biased region" description="Polar residues" evidence="9">
    <location>
        <begin position="732"/>
        <end position="743"/>
    </location>
</feature>
<dbReference type="InterPro" id="IPR051615">
    <property type="entry name" value="Transcr_Regulatory_Elem"/>
</dbReference>
<feature type="coiled-coil region" evidence="8">
    <location>
        <begin position="138"/>
        <end position="172"/>
    </location>
</feature>
<dbReference type="AlphaFoldDB" id="A0A165DR27"/>
<feature type="compositionally biased region" description="Polar residues" evidence="9">
    <location>
        <begin position="1"/>
        <end position="11"/>
    </location>
</feature>
<evidence type="ECO:0000256" key="3">
    <source>
        <dbReference type="ARBA" id="ARBA00022833"/>
    </source>
</evidence>
<dbReference type="Proteomes" id="UP000076842">
    <property type="component" value="Unassembled WGS sequence"/>
</dbReference>
<dbReference type="InterPro" id="IPR036864">
    <property type="entry name" value="Zn2-C6_fun-type_DNA-bd_sf"/>
</dbReference>
<proteinExistence type="predicted"/>
<keyword evidence="4" id="KW-0805">Transcription regulation</keyword>
<reference evidence="11 12" key="1">
    <citation type="journal article" date="2016" name="Mol. Biol. Evol.">
        <title>Comparative Genomics of Early-Diverging Mushroom-Forming Fungi Provides Insights into the Origins of Lignocellulose Decay Capabilities.</title>
        <authorList>
            <person name="Nagy L.G."/>
            <person name="Riley R."/>
            <person name="Tritt A."/>
            <person name="Adam C."/>
            <person name="Daum C."/>
            <person name="Floudas D."/>
            <person name="Sun H."/>
            <person name="Yadav J.S."/>
            <person name="Pangilinan J."/>
            <person name="Larsson K.H."/>
            <person name="Matsuura K."/>
            <person name="Barry K."/>
            <person name="Labutti K."/>
            <person name="Kuo R."/>
            <person name="Ohm R.A."/>
            <person name="Bhattacharya S.S."/>
            <person name="Shirouzu T."/>
            <person name="Yoshinaga Y."/>
            <person name="Martin F.M."/>
            <person name="Grigoriev I.V."/>
            <person name="Hibbett D.S."/>
        </authorList>
    </citation>
    <scope>NUCLEOTIDE SEQUENCE [LARGE SCALE GENOMIC DNA]</scope>
    <source>
        <strain evidence="11 12">HHB12733</strain>
    </source>
</reference>
<dbReference type="CDD" id="cd12148">
    <property type="entry name" value="fungal_TF_MHR"/>
    <property type="match status" value="1"/>
</dbReference>
<keyword evidence="5" id="KW-0238">DNA-binding</keyword>
<evidence type="ECO:0000313" key="12">
    <source>
        <dbReference type="Proteomes" id="UP000076842"/>
    </source>
</evidence>
<feature type="region of interest" description="Disordered" evidence="9">
    <location>
        <begin position="724"/>
        <end position="756"/>
    </location>
</feature>
<feature type="domain" description="Zn(2)-C6 fungal-type" evidence="10">
    <location>
        <begin position="95"/>
        <end position="124"/>
    </location>
</feature>
<feature type="region of interest" description="Disordered" evidence="9">
    <location>
        <begin position="769"/>
        <end position="788"/>
    </location>
</feature>